<dbReference type="EMBL" id="JADNYJ010000008">
    <property type="protein sequence ID" value="KAF8909687.1"/>
    <property type="molecule type" value="Genomic_DNA"/>
</dbReference>
<dbReference type="AlphaFoldDB" id="A0A9P5NV26"/>
<evidence type="ECO:0000313" key="2">
    <source>
        <dbReference type="EMBL" id="KAF8909687.1"/>
    </source>
</evidence>
<evidence type="ECO:0000313" key="3">
    <source>
        <dbReference type="Proteomes" id="UP000724874"/>
    </source>
</evidence>
<organism evidence="2 3">
    <name type="scientific">Gymnopilus junonius</name>
    <name type="common">Spectacular rustgill mushroom</name>
    <name type="synonym">Gymnopilus spectabilis subsp. junonius</name>
    <dbReference type="NCBI Taxonomy" id="109634"/>
    <lineage>
        <taxon>Eukaryota</taxon>
        <taxon>Fungi</taxon>
        <taxon>Dikarya</taxon>
        <taxon>Basidiomycota</taxon>
        <taxon>Agaricomycotina</taxon>
        <taxon>Agaricomycetes</taxon>
        <taxon>Agaricomycetidae</taxon>
        <taxon>Agaricales</taxon>
        <taxon>Agaricineae</taxon>
        <taxon>Hymenogastraceae</taxon>
        <taxon>Gymnopilus</taxon>
    </lineage>
</organism>
<keyword evidence="1" id="KW-0472">Membrane</keyword>
<protein>
    <submittedName>
        <fullName evidence="2">Uncharacterized protein</fullName>
    </submittedName>
</protein>
<keyword evidence="1" id="KW-0812">Transmembrane</keyword>
<dbReference type="OrthoDB" id="5427664at2759"/>
<evidence type="ECO:0000256" key="1">
    <source>
        <dbReference type="SAM" id="Phobius"/>
    </source>
</evidence>
<keyword evidence="3" id="KW-1185">Reference proteome</keyword>
<feature type="transmembrane region" description="Helical" evidence="1">
    <location>
        <begin position="86"/>
        <end position="107"/>
    </location>
</feature>
<feature type="transmembrane region" description="Helical" evidence="1">
    <location>
        <begin position="59"/>
        <end position="80"/>
    </location>
</feature>
<feature type="transmembrane region" description="Helical" evidence="1">
    <location>
        <begin position="34"/>
        <end position="52"/>
    </location>
</feature>
<dbReference type="Proteomes" id="UP000724874">
    <property type="component" value="Unassembled WGS sequence"/>
</dbReference>
<feature type="transmembrane region" description="Helical" evidence="1">
    <location>
        <begin position="285"/>
        <end position="305"/>
    </location>
</feature>
<feature type="transmembrane region" description="Helical" evidence="1">
    <location>
        <begin position="127"/>
        <end position="148"/>
    </location>
</feature>
<proteinExistence type="predicted"/>
<comment type="caution">
    <text evidence="2">The sequence shown here is derived from an EMBL/GenBank/DDBJ whole genome shotgun (WGS) entry which is preliminary data.</text>
</comment>
<accession>A0A9P5NV26</accession>
<name>A0A9P5NV26_GYMJU</name>
<feature type="transmembrane region" description="Helical" evidence="1">
    <location>
        <begin position="181"/>
        <end position="199"/>
    </location>
</feature>
<reference evidence="2" key="1">
    <citation type="submission" date="2020-11" db="EMBL/GenBank/DDBJ databases">
        <authorList>
            <consortium name="DOE Joint Genome Institute"/>
            <person name="Ahrendt S."/>
            <person name="Riley R."/>
            <person name="Andreopoulos W."/>
            <person name="LaButti K."/>
            <person name="Pangilinan J."/>
            <person name="Ruiz-duenas F.J."/>
            <person name="Barrasa J.M."/>
            <person name="Sanchez-Garcia M."/>
            <person name="Camarero S."/>
            <person name="Miyauchi S."/>
            <person name="Serrano A."/>
            <person name="Linde D."/>
            <person name="Babiker R."/>
            <person name="Drula E."/>
            <person name="Ayuso-Fernandez I."/>
            <person name="Pacheco R."/>
            <person name="Padilla G."/>
            <person name="Ferreira P."/>
            <person name="Barriuso J."/>
            <person name="Kellner H."/>
            <person name="Castanera R."/>
            <person name="Alfaro M."/>
            <person name="Ramirez L."/>
            <person name="Pisabarro A.G."/>
            <person name="Kuo A."/>
            <person name="Tritt A."/>
            <person name="Lipzen A."/>
            <person name="He G."/>
            <person name="Yan M."/>
            <person name="Ng V."/>
            <person name="Cullen D."/>
            <person name="Martin F."/>
            <person name="Rosso M.-N."/>
            <person name="Henrissat B."/>
            <person name="Hibbett D."/>
            <person name="Martinez A.T."/>
            <person name="Grigoriev I.V."/>
        </authorList>
    </citation>
    <scope>NUCLEOTIDE SEQUENCE</scope>
    <source>
        <strain evidence="2">AH 44721</strain>
    </source>
</reference>
<gene>
    <name evidence="2" type="ORF">CPB84DRAFT_1842921</name>
</gene>
<keyword evidence="1" id="KW-1133">Transmembrane helix</keyword>
<feature type="transmembrane region" description="Helical" evidence="1">
    <location>
        <begin position="325"/>
        <end position="344"/>
    </location>
</feature>
<sequence length="388" mass="43028">MSTVVDGVCEGEFQEIYSRRLLCESDIPTFAGPGVRVALYLQSFLSVLLVRFSPDDAPGAYWSMTSTAFSLIISAIVTSATKGISLLDGIVVVYVLILPVLASAFGLSEIVTPQSKKNATRSVHSPLLIVANWTRSALTYSFALYVWIAAPTFGSGPPVCNAATRLIFFGASLPALGSGRWLSLAGWGVLTFFFVWRSIKGLRTILIAFEALFSKSASQALLKAKHPPRNEVHWEMVTRTDFATGEVVRTNRLFRPKQIFHELLQGMTSQILSLAPSGTGSWYRLYGKSILVTLLAAWAIIMTELELRLNKLSSNINNQWGFRQILPLLLTISPLFSLYEAILARQSAGPMSKPRRIRFTIRRAQNLQRPQCEKKETITTFTKCLDLL</sequence>